<gene>
    <name evidence="2" type="ORF">SAMN05443287_1053</name>
</gene>
<keyword evidence="1" id="KW-0472">Membrane</keyword>
<accession>A0A1H6ZM82</accession>
<keyword evidence="1" id="KW-0812">Transmembrane</keyword>
<proteinExistence type="predicted"/>
<dbReference type="EMBL" id="FNYV01000005">
    <property type="protein sequence ID" value="SEJ50700.1"/>
    <property type="molecule type" value="Genomic_DNA"/>
</dbReference>
<keyword evidence="1" id="KW-1133">Transmembrane helix</keyword>
<feature type="transmembrane region" description="Helical" evidence="1">
    <location>
        <begin position="41"/>
        <end position="60"/>
    </location>
</feature>
<feature type="transmembrane region" description="Helical" evidence="1">
    <location>
        <begin position="12"/>
        <end position="34"/>
    </location>
</feature>
<protein>
    <submittedName>
        <fullName evidence="2">Uncharacterized protein</fullName>
    </submittedName>
</protein>
<dbReference type="Proteomes" id="UP000198707">
    <property type="component" value="Unassembled WGS sequence"/>
</dbReference>
<sequence length="62" mass="6198">MTPSPGPLMTVRTALILLLTLITGLLAGGMSYLVDHSVPSAVLVGGGAAGSALLLFHSVIEP</sequence>
<dbReference type="AlphaFoldDB" id="A0A1H6ZM82"/>
<organism evidence="2 3">
    <name type="scientific">Micromonospora phaseoli</name>
    <dbReference type="NCBI Taxonomy" id="1144548"/>
    <lineage>
        <taxon>Bacteria</taxon>
        <taxon>Bacillati</taxon>
        <taxon>Actinomycetota</taxon>
        <taxon>Actinomycetes</taxon>
        <taxon>Micromonosporales</taxon>
        <taxon>Micromonosporaceae</taxon>
        <taxon>Micromonospora</taxon>
    </lineage>
</organism>
<name>A0A1H6ZM82_9ACTN</name>
<evidence type="ECO:0000256" key="1">
    <source>
        <dbReference type="SAM" id="Phobius"/>
    </source>
</evidence>
<dbReference type="RefSeq" id="WP_092380436.1">
    <property type="nucleotide sequence ID" value="NZ_BOPI01000039.1"/>
</dbReference>
<evidence type="ECO:0000313" key="2">
    <source>
        <dbReference type="EMBL" id="SEJ50700.1"/>
    </source>
</evidence>
<evidence type="ECO:0000313" key="3">
    <source>
        <dbReference type="Proteomes" id="UP000198707"/>
    </source>
</evidence>
<reference evidence="3" key="1">
    <citation type="submission" date="2016-10" db="EMBL/GenBank/DDBJ databases">
        <authorList>
            <person name="Varghese N."/>
            <person name="Submissions S."/>
        </authorList>
    </citation>
    <scope>NUCLEOTIDE SEQUENCE [LARGE SCALE GENOMIC DNA]</scope>
    <source>
        <strain evidence="3">CGMCC 4.7038</strain>
    </source>
</reference>
<keyword evidence="3" id="KW-1185">Reference proteome</keyword>